<proteinExistence type="predicted"/>
<evidence type="ECO:0000313" key="2">
    <source>
        <dbReference type="Proteomes" id="UP000197208"/>
    </source>
</evidence>
<dbReference type="Proteomes" id="UP000197208">
    <property type="component" value="Unassembled WGS sequence"/>
</dbReference>
<protein>
    <submittedName>
        <fullName evidence="1">Uncharacterized protein</fullName>
    </submittedName>
</protein>
<reference evidence="1 2" key="1">
    <citation type="submission" date="2017-05" db="EMBL/GenBank/DDBJ databases">
        <title>De novo genome assembly of Deniococcus indicus strain DR1.</title>
        <authorList>
            <person name="Chauhan D."/>
            <person name="Yennamalli R.M."/>
            <person name="Priyadarshini R."/>
        </authorList>
    </citation>
    <scope>NUCLEOTIDE SEQUENCE [LARGE SCALE GENOMIC DNA]</scope>
    <source>
        <strain evidence="1 2">DR1</strain>
    </source>
</reference>
<keyword evidence="2" id="KW-1185">Reference proteome</keyword>
<dbReference type="OrthoDB" id="9920943at2"/>
<gene>
    <name evidence="1" type="ORF">CBQ26_07655</name>
</gene>
<comment type="caution">
    <text evidence="1">The sequence shown here is derived from an EMBL/GenBank/DDBJ whole genome shotgun (WGS) entry which is preliminary data.</text>
</comment>
<name>A0A246BMI0_9DEIO</name>
<dbReference type="AlphaFoldDB" id="A0A246BMI0"/>
<accession>A0A246BMI0</accession>
<organism evidence="1 2">
    <name type="scientific">Deinococcus indicus</name>
    <dbReference type="NCBI Taxonomy" id="223556"/>
    <lineage>
        <taxon>Bacteria</taxon>
        <taxon>Thermotogati</taxon>
        <taxon>Deinococcota</taxon>
        <taxon>Deinococci</taxon>
        <taxon>Deinococcales</taxon>
        <taxon>Deinococcaceae</taxon>
        <taxon>Deinococcus</taxon>
    </lineage>
</organism>
<dbReference type="RefSeq" id="WP_088248055.1">
    <property type="nucleotide sequence ID" value="NZ_BNAM01000026.1"/>
</dbReference>
<evidence type="ECO:0000313" key="1">
    <source>
        <dbReference type="EMBL" id="OWL96858.1"/>
    </source>
</evidence>
<sequence length="97" mass="10859">MPAERYALAVALACDTIERCLHDAPLPTQERERLHGTLRDVQRTWGSQTALESSLLTLHDALRDLSDDLALAARVSLQNISQWHREAAEPPAPRLTH</sequence>
<dbReference type="EMBL" id="NHMK01000010">
    <property type="protein sequence ID" value="OWL96858.1"/>
    <property type="molecule type" value="Genomic_DNA"/>
</dbReference>